<name>A0ACB9TTI7_HOLOL</name>
<reference evidence="1" key="1">
    <citation type="submission" date="2022-04" db="EMBL/GenBank/DDBJ databases">
        <title>Chromosome-scale genome assembly of Holotrichia oblita Faldermann.</title>
        <authorList>
            <person name="Rongchong L."/>
        </authorList>
    </citation>
    <scope>NUCLEOTIDE SEQUENCE</scope>
    <source>
        <strain evidence="1">81SQS9</strain>
    </source>
</reference>
<dbReference type="Proteomes" id="UP001056778">
    <property type="component" value="Chromosome 1"/>
</dbReference>
<evidence type="ECO:0000313" key="2">
    <source>
        <dbReference type="Proteomes" id="UP001056778"/>
    </source>
</evidence>
<organism evidence="1 2">
    <name type="scientific">Holotrichia oblita</name>
    <name type="common">Chafer beetle</name>
    <dbReference type="NCBI Taxonomy" id="644536"/>
    <lineage>
        <taxon>Eukaryota</taxon>
        <taxon>Metazoa</taxon>
        <taxon>Ecdysozoa</taxon>
        <taxon>Arthropoda</taxon>
        <taxon>Hexapoda</taxon>
        <taxon>Insecta</taxon>
        <taxon>Pterygota</taxon>
        <taxon>Neoptera</taxon>
        <taxon>Endopterygota</taxon>
        <taxon>Coleoptera</taxon>
        <taxon>Polyphaga</taxon>
        <taxon>Scarabaeiformia</taxon>
        <taxon>Scarabaeidae</taxon>
        <taxon>Melolonthinae</taxon>
        <taxon>Holotrichia</taxon>
    </lineage>
</organism>
<keyword evidence="2" id="KW-1185">Reference proteome</keyword>
<sequence>MNEKFGWIDYFFFLLMLLISTGMGIYHGIYKKQQTAADYLLGGKQMAIVPISMSLISSTLVLATIGITIITSLSGFSGLVIFAYYYGCDPLQMKAIRTYDQLLPMYVVEVANFIPGLPGLFISGIFSASLSALSASLNCMAGIIHKDLISGFLSKDTSEITVSRHLKILVVTLGVICTILVYLIERLGSLLPLTLSVAAISGGPLFGLFTAGMLIPKVHTTGALWGGIASVVVTSVIIIGAQVNKFRGTFRYIPLPVSTDACNTTITGFLNETYVRLVNKQNKHFISFQYIYRTRRIADSLKADINKPEQPFFLFRISFFYYTMIGGLIAIIVSVIVSHFTERDKPLNKKCLSPIVRSLIDDDEFTKYHTVEKATELCYKK</sequence>
<dbReference type="EMBL" id="CM043015">
    <property type="protein sequence ID" value="KAI4470150.1"/>
    <property type="molecule type" value="Genomic_DNA"/>
</dbReference>
<accession>A0ACB9TTI7</accession>
<protein>
    <submittedName>
        <fullName evidence="1">Sodium-coupled monocarboxylate transporter</fullName>
    </submittedName>
</protein>
<comment type="caution">
    <text evidence="1">The sequence shown here is derived from an EMBL/GenBank/DDBJ whole genome shotgun (WGS) entry which is preliminary data.</text>
</comment>
<proteinExistence type="predicted"/>
<evidence type="ECO:0000313" key="1">
    <source>
        <dbReference type="EMBL" id="KAI4470150.1"/>
    </source>
</evidence>
<gene>
    <name evidence="1" type="ORF">MML48_1g14275</name>
</gene>